<dbReference type="InterPro" id="IPR036830">
    <property type="entry name" value="PP_kinase_middle_dom_sf"/>
</dbReference>
<reference evidence="12" key="1">
    <citation type="submission" date="2020-08" db="EMBL/GenBank/DDBJ databases">
        <title>Genome public.</title>
        <authorList>
            <person name="Liu C."/>
            <person name="Sun Q."/>
        </authorList>
    </citation>
    <scope>NUCLEOTIDE SEQUENCE</scope>
    <source>
        <strain evidence="12">NSJ-23</strain>
    </source>
</reference>
<dbReference type="CDD" id="cd09166">
    <property type="entry name" value="PLDc_PPK1_C1_unchar"/>
    <property type="match status" value="1"/>
</dbReference>
<dbReference type="GO" id="GO:0006799">
    <property type="term" value="P:polyphosphate biosynthetic process"/>
    <property type="evidence" value="ECO:0007669"/>
    <property type="project" value="UniProtKB-UniRule"/>
</dbReference>
<proteinExistence type="inferred from homology"/>
<dbReference type="Pfam" id="PF02503">
    <property type="entry name" value="PP_kinase"/>
    <property type="match status" value="1"/>
</dbReference>
<dbReference type="EC" id="2.7.4.1" evidence="6 7"/>
<dbReference type="Gene3D" id="3.30.1840.10">
    <property type="entry name" value="Polyphosphate kinase middle domain"/>
    <property type="match status" value="1"/>
</dbReference>
<dbReference type="GO" id="GO:0009358">
    <property type="term" value="C:polyphosphate kinase complex"/>
    <property type="evidence" value="ECO:0007669"/>
    <property type="project" value="InterPro"/>
</dbReference>
<organism evidence="12 13">
    <name type="scientific">Flintibacter hominis</name>
    <dbReference type="NCBI Taxonomy" id="2763048"/>
    <lineage>
        <taxon>Bacteria</taxon>
        <taxon>Bacillati</taxon>
        <taxon>Bacillota</taxon>
        <taxon>Clostridia</taxon>
        <taxon>Eubacteriales</taxon>
        <taxon>Flintibacter</taxon>
    </lineage>
</organism>
<dbReference type="GO" id="GO:0008976">
    <property type="term" value="F:polyphosphate kinase activity"/>
    <property type="evidence" value="ECO:0007669"/>
    <property type="project" value="UniProtKB-UniRule"/>
</dbReference>
<dbReference type="PANTHER" id="PTHR30218:SF0">
    <property type="entry name" value="POLYPHOSPHATE KINASE"/>
    <property type="match status" value="1"/>
</dbReference>
<dbReference type="Gene3D" id="1.20.58.310">
    <property type="entry name" value="Polyphosphate kinase N-terminal domain"/>
    <property type="match status" value="1"/>
</dbReference>
<evidence type="ECO:0000313" key="13">
    <source>
        <dbReference type="Proteomes" id="UP000628736"/>
    </source>
</evidence>
<comment type="similarity">
    <text evidence="6 7">Belongs to the polyphosphate kinase 1 (PPK1) family.</text>
</comment>
<dbReference type="InterPro" id="IPR041108">
    <property type="entry name" value="PP_kinase_C_1"/>
</dbReference>
<dbReference type="PANTHER" id="PTHR30218">
    <property type="entry name" value="POLYPHOSPHATE KINASE"/>
    <property type="match status" value="1"/>
</dbReference>
<keyword evidence="6" id="KW-0479">Metal-binding</keyword>
<feature type="domain" description="Polyphosphate kinase C-terminal" evidence="11">
    <location>
        <begin position="334"/>
        <end position="492"/>
    </location>
</feature>
<evidence type="ECO:0000256" key="7">
    <source>
        <dbReference type="RuleBase" id="RU003800"/>
    </source>
</evidence>
<dbReference type="NCBIfam" id="TIGR03705">
    <property type="entry name" value="poly_P_kin"/>
    <property type="match status" value="1"/>
</dbReference>
<evidence type="ECO:0000259" key="10">
    <source>
        <dbReference type="Pfam" id="PF13090"/>
    </source>
</evidence>
<dbReference type="InterPro" id="IPR024953">
    <property type="entry name" value="PP_kinase_middle"/>
</dbReference>
<comment type="catalytic activity">
    <reaction evidence="6 7">
        <text>[phosphate](n) + ATP = [phosphate](n+1) + ADP</text>
        <dbReference type="Rhea" id="RHEA:19573"/>
        <dbReference type="Rhea" id="RHEA-COMP:9859"/>
        <dbReference type="Rhea" id="RHEA-COMP:14280"/>
        <dbReference type="ChEBI" id="CHEBI:16838"/>
        <dbReference type="ChEBI" id="CHEBI:30616"/>
        <dbReference type="ChEBI" id="CHEBI:456216"/>
        <dbReference type="EC" id="2.7.4.1"/>
    </reaction>
</comment>
<dbReference type="AlphaFoldDB" id="A0A8J6M7G8"/>
<evidence type="ECO:0000256" key="1">
    <source>
        <dbReference type="ARBA" id="ARBA00022553"/>
    </source>
</evidence>
<dbReference type="SUPFAM" id="SSF56024">
    <property type="entry name" value="Phospholipase D/nuclease"/>
    <property type="match status" value="2"/>
</dbReference>
<protein>
    <recommendedName>
        <fullName evidence="6 7">Polyphosphate kinase</fullName>
        <ecNumber evidence="6 7">2.7.4.1</ecNumber>
    </recommendedName>
    <alternativeName>
        <fullName evidence="6">ATP-polyphosphate phosphotransferase</fullName>
    </alternativeName>
    <alternativeName>
        <fullName evidence="6">Polyphosphoric acid kinase</fullName>
    </alternativeName>
</protein>
<comment type="cofactor">
    <cofactor evidence="6">
        <name>Mg(2+)</name>
        <dbReference type="ChEBI" id="CHEBI:18420"/>
    </cofactor>
</comment>
<feature type="binding site" evidence="6">
    <location>
        <position position="562"/>
    </location>
    <ligand>
        <name>ATP</name>
        <dbReference type="ChEBI" id="CHEBI:30616"/>
    </ligand>
</feature>
<keyword evidence="13" id="KW-1185">Reference proteome</keyword>
<feature type="active site" description="Phosphohistidine intermediate" evidence="6">
    <location>
        <position position="436"/>
    </location>
</feature>
<comment type="PTM">
    <text evidence="6 7">An intermediate of this reaction is the autophosphorylated ppk in which a phosphate is covalently linked to a histidine residue through a N-P bond.</text>
</comment>
<evidence type="ECO:0000256" key="2">
    <source>
        <dbReference type="ARBA" id="ARBA00022679"/>
    </source>
</evidence>
<keyword evidence="3 6" id="KW-0547">Nucleotide-binding</keyword>
<dbReference type="Gene3D" id="3.30.870.10">
    <property type="entry name" value="Endonuclease Chain A"/>
    <property type="match status" value="2"/>
</dbReference>
<name>A0A8J6M7G8_9FIRM</name>
<evidence type="ECO:0000256" key="3">
    <source>
        <dbReference type="ARBA" id="ARBA00022741"/>
    </source>
</evidence>
<comment type="caution">
    <text evidence="12">The sequence shown here is derived from an EMBL/GenBank/DDBJ whole genome shotgun (WGS) entry which is preliminary data.</text>
</comment>
<comment type="function">
    <text evidence="6 7">Catalyzes the reversible transfer of the terminal phosphate of ATP to form a long-chain polyphosphate (polyP).</text>
</comment>
<dbReference type="NCBIfam" id="NF003917">
    <property type="entry name" value="PRK05443.1-1"/>
    <property type="match status" value="1"/>
</dbReference>
<dbReference type="Pfam" id="PF13090">
    <property type="entry name" value="PP_kinase_C"/>
    <property type="match status" value="1"/>
</dbReference>
<evidence type="ECO:0000256" key="4">
    <source>
        <dbReference type="ARBA" id="ARBA00022777"/>
    </source>
</evidence>
<dbReference type="GO" id="GO:0005524">
    <property type="term" value="F:ATP binding"/>
    <property type="evidence" value="ECO:0007669"/>
    <property type="project" value="UniProtKB-KW"/>
</dbReference>
<evidence type="ECO:0000256" key="5">
    <source>
        <dbReference type="ARBA" id="ARBA00022840"/>
    </source>
</evidence>
<gene>
    <name evidence="12" type="primary">ppk1</name>
    <name evidence="6" type="synonym">ppk</name>
    <name evidence="12" type="ORF">H8S11_01675</name>
</gene>
<feature type="binding site" evidence="6">
    <location>
        <position position="376"/>
    </location>
    <ligand>
        <name>Mg(2+)</name>
        <dbReference type="ChEBI" id="CHEBI:18420"/>
    </ligand>
</feature>
<dbReference type="GO" id="GO:0046872">
    <property type="term" value="F:metal ion binding"/>
    <property type="evidence" value="ECO:0007669"/>
    <property type="project" value="UniProtKB-KW"/>
</dbReference>
<keyword evidence="5 6" id="KW-0067">ATP-binding</keyword>
<dbReference type="HAMAP" id="MF_00347">
    <property type="entry name" value="Polyphosphate_kinase"/>
    <property type="match status" value="1"/>
</dbReference>
<keyword evidence="4 6" id="KW-0418">Kinase</keyword>
<keyword evidence="6" id="KW-0460">Magnesium</keyword>
<keyword evidence="1 6" id="KW-0597">Phosphoprotein</keyword>
<dbReference type="InterPro" id="IPR036832">
    <property type="entry name" value="PPK_N_dom_sf"/>
</dbReference>
<dbReference type="Proteomes" id="UP000628736">
    <property type="component" value="Unassembled WGS sequence"/>
</dbReference>
<dbReference type="SUPFAM" id="SSF140356">
    <property type="entry name" value="PPK N-terminal domain-like"/>
    <property type="match status" value="1"/>
</dbReference>
<dbReference type="PIRSF" id="PIRSF015589">
    <property type="entry name" value="PP_kinase"/>
    <property type="match status" value="1"/>
</dbReference>
<feature type="binding site" evidence="6">
    <location>
        <position position="48"/>
    </location>
    <ligand>
        <name>ATP</name>
        <dbReference type="ChEBI" id="CHEBI:30616"/>
    </ligand>
</feature>
<dbReference type="InterPro" id="IPR003414">
    <property type="entry name" value="PP_kinase"/>
</dbReference>
<dbReference type="RefSeq" id="WP_186851956.1">
    <property type="nucleotide sequence ID" value="NZ_JACOPO010000001.1"/>
</dbReference>
<keyword evidence="2 6" id="KW-0808">Transferase</keyword>
<evidence type="ECO:0000259" key="9">
    <source>
        <dbReference type="Pfam" id="PF13089"/>
    </source>
</evidence>
<feature type="domain" description="Polyphosphate kinase middle" evidence="8">
    <location>
        <begin position="126"/>
        <end position="299"/>
    </location>
</feature>
<feature type="domain" description="Polyphosphate kinase N-terminal" evidence="9">
    <location>
        <begin position="12"/>
        <end position="113"/>
    </location>
</feature>
<evidence type="ECO:0000259" key="11">
    <source>
        <dbReference type="Pfam" id="PF17941"/>
    </source>
</evidence>
<sequence>MSLPTDYRYTQDRELSWLKFNERVLAEARDESVPLMERLKFAAIFTSNLDEFFMVRVGSITDMALVKEEHIDNKSGRTPQQQLEAIFKAVPPLYKQRDKVFDQLDLRLRSCNICRLSMEQLDSKARKQADSWFQSQVRPILSPLVVDLHHPFPHLPNKGLAVALCLKRDGRDSFGFLPVPTSLPPFLRLEERGLHYILLEDLLLSYADQIFDQFTVTEKAVVAVTRNADISPEDESYDVDEDFRQHMRKLVKKRARLSPVRLEFQGGKGDKLIPFLCQRLGLNRDQVFKTRCPIRLEYAYALAALLPAESAAALCDPPFSPRFPACLDPQRPILPQVLERDVLLFYPFEQMDPFLHLIREAAFDPQVASIKITIYRLASRAKLAEYLSAAAENGKDVTVLMELRARFDEQNNIRWAERMEEAGCTLLYGSEALKVHSKICLITRRTKAGVQYITQVGTGNYNEKTAKLYTDLSLITADPVIGADAAAFFQNMAIGNFHGEYQRLLASPLGLRDRVMALIDREIAKGSQGYLFFKLNSITDRTLIDKLAQASQAGVEVVMNVRGICCLMPGVPGLTDRITVFSIVGRYLEHSRIYQFGRGEEADLYISSADFMTRNTERRVELACPVLDPWVRGRLFHIIDLLQRDNAKARELKPGGGYHPREANGQEPVNCQEIFQQETVSPPVLPPLHGSSSRANRNRLPAWLRRLLPRKRERRGPRSE</sequence>
<dbReference type="Pfam" id="PF13089">
    <property type="entry name" value="PP_kinase_N"/>
    <property type="match status" value="1"/>
</dbReference>
<dbReference type="SUPFAM" id="SSF143724">
    <property type="entry name" value="PHP14-like"/>
    <property type="match status" value="1"/>
</dbReference>
<dbReference type="InterPro" id="IPR025198">
    <property type="entry name" value="PPK_N_dom"/>
</dbReference>
<feature type="binding site" evidence="6">
    <location>
        <position position="406"/>
    </location>
    <ligand>
        <name>Mg(2+)</name>
        <dbReference type="ChEBI" id="CHEBI:18420"/>
    </ligand>
</feature>
<evidence type="ECO:0000259" key="8">
    <source>
        <dbReference type="Pfam" id="PF02503"/>
    </source>
</evidence>
<dbReference type="InterPro" id="IPR025200">
    <property type="entry name" value="PPK_C_dom2"/>
</dbReference>
<feature type="binding site" evidence="6">
    <location>
        <position position="590"/>
    </location>
    <ligand>
        <name>ATP</name>
        <dbReference type="ChEBI" id="CHEBI:30616"/>
    </ligand>
</feature>
<feature type="domain" description="Polyphosphate kinase C-terminal" evidence="10">
    <location>
        <begin position="504"/>
        <end position="672"/>
    </location>
</feature>
<dbReference type="EMBL" id="JACOPO010000001">
    <property type="protein sequence ID" value="MBC5721537.1"/>
    <property type="molecule type" value="Genomic_DNA"/>
</dbReference>
<feature type="binding site" evidence="6">
    <location>
        <position position="469"/>
    </location>
    <ligand>
        <name>ATP</name>
        <dbReference type="ChEBI" id="CHEBI:30616"/>
    </ligand>
</feature>
<evidence type="ECO:0000256" key="6">
    <source>
        <dbReference type="HAMAP-Rule" id="MF_00347"/>
    </source>
</evidence>
<dbReference type="NCBIfam" id="NF003921">
    <property type="entry name" value="PRK05443.2-2"/>
    <property type="match status" value="1"/>
</dbReference>
<evidence type="ECO:0000313" key="12">
    <source>
        <dbReference type="EMBL" id="MBC5721537.1"/>
    </source>
</evidence>
<dbReference type="Pfam" id="PF17941">
    <property type="entry name" value="PP_kinase_C_1"/>
    <property type="match status" value="1"/>
</dbReference>
<accession>A0A8J6M7G8</accession>